<dbReference type="InterPro" id="IPR027417">
    <property type="entry name" value="P-loop_NTPase"/>
</dbReference>
<dbReference type="Gene3D" id="3.40.850.10">
    <property type="entry name" value="Kinesin motor domain"/>
    <property type="match status" value="1"/>
</dbReference>
<accession>A0AAV3QVV3</accession>
<evidence type="ECO:0000256" key="6">
    <source>
        <dbReference type="ARBA" id="ARBA00023203"/>
    </source>
</evidence>
<dbReference type="PRINTS" id="PR00193">
    <property type="entry name" value="MYOSINHEAVY"/>
</dbReference>
<evidence type="ECO:0000313" key="11">
    <source>
        <dbReference type="EMBL" id="GAA0167341.1"/>
    </source>
</evidence>
<dbReference type="InterPro" id="IPR004009">
    <property type="entry name" value="SH3_Myosin"/>
</dbReference>
<dbReference type="Gene3D" id="1.20.120.720">
    <property type="entry name" value="Myosin VI head, motor domain, U50 subdomain"/>
    <property type="match status" value="1"/>
</dbReference>
<organism evidence="11 12">
    <name type="scientific">Lithospermum erythrorhizon</name>
    <name type="common">Purple gromwell</name>
    <name type="synonym">Lithospermum officinale var. erythrorhizon</name>
    <dbReference type="NCBI Taxonomy" id="34254"/>
    <lineage>
        <taxon>Eukaryota</taxon>
        <taxon>Viridiplantae</taxon>
        <taxon>Streptophyta</taxon>
        <taxon>Embryophyta</taxon>
        <taxon>Tracheophyta</taxon>
        <taxon>Spermatophyta</taxon>
        <taxon>Magnoliopsida</taxon>
        <taxon>eudicotyledons</taxon>
        <taxon>Gunneridae</taxon>
        <taxon>Pentapetalae</taxon>
        <taxon>asterids</taxon>
        <taxon>lamiids</taxon>
        <taxon>Boraginales</taxon>
        <taxon>Boraginaceae</taxon>
        <taxon>Boraginoideae</taxon>
        <taxon>Lithospermeae</taxon>
        <taxon>Lithospermum</taxon>
    </lineage>
</organism>
<dbReference type="AlphaFoldDB" id="A0AAV3QVV3"/>
<protein>
    <submittedName>
        <fullName evidence="11">Actin binding motor protein</fullName>
    </submittedName>
</protein>
<gene>
    <name evidence="11" type="ORF">LIER_22297</name>
</gene>
<evidence type="ECO:0000256" key="5">
    <source>
        <dbReference type="ARBA" id="ARBA00023175"/>
    </source>
</evidence>
<dbReference type="GO" id="GO:0005737">
    <property type="term" value="C:cytoplasm"/>
    <property type="evidence" value="ECO:0007669"/>
    <property type="project" value="TreeGrafter"/>
</dbReference>
<feature type="region of interest" description="Disordered" evidence="8">
    <location>
        <begin position="16"/>
        <end position="64"/>
    </location>
</feature>
<keyword evidence="4 7" id="KW-0518">Myosin</keyword>
<keyword evidence="12" id="KW-1185">Reference proteome</keyword>
<dbReference type="PANTHER" id="PTHR13140">
    <property type="entry name" value="MYOSIN"/>
    <property type="match status" value="1"/>
</dbReference>
<dbReference type="PROSITE" id="PS51456">
    <property type="entry name" value="MYOSIN_MOTOR"/>
    <property type="match status" value="1"/>
</dbReference>
<dbReference type="PROSITE" id="PS51844">
    <property type="entry name" value="SH3_LIKE"/>
    <property type="match status" value="1"/>
</dbReference>
<dbReference type="InterPro" id="IPR001609">
    <property type="entry name" value="Myosin_head_motor_dom-like"/>
</dbReference>
<feature type="binding site" evidence="7">
    <location>
        <begin position="287"/>
        <end position="294"/>
    </location>
    <ligand>
        <name>ATP</name>
        <dbReference type="ChEBI" id="CHEBI:30616"/>
    </ligand>
</feature>
<proteinExistence type="inferred from homology"/>
<evidence type="ECO:0000259" key="10">
    <source>
        <dbReference type="PROSITE" id="PS51844"/>
    </source>
</evidence>
<dbReference type="InterPro" id="IPR036961">
    <property type="entry name" value="Kinesin_motor_dom_sf"/>
</dbReference>
<dbReference type="SUPFAM" id="SSF52540">
    <property type="entry name" value="P-loop containing nucleoside triphosphate hydrolases"/>
    <property type="match status" value="1"/>
</dbReference>
<feature type="domain" description="Myosin N-terminal SH3-like" evidence="10">
    <location>
        <begin position="143"/>
        <end position="192"/>
    </location>
</feature>
<evidence type="ECO:0000313" key="12">
    <source>
        <dbReference type="Proteomes" id="UP001454036"/>
    </source>
</evidence>
<evidence type="ECO:0000259" key="9">
    <source>
        <dbReference type="PROSITE" id="PS51456"/>
    </source>
</evidence>
<dbReference type="GO" id="GO:0005516">
    <property type="term" value="F:calmodulin binding"/>
    <property type="evidence" value="ECO:0007669"/>
    <property type="project" value="UniProtKB-KW"/>
</dbReference>
<comment type="caution">
    <text evidence="11">The sequence shown here is derived from an EMBL/GenBank/DDBJ whole genome shotgun (WGS) entry which is preliminary data.</text>
</comment>
<name>A0AAV3QVV3_LITER</name>
<dbReference type="Pfam" id="PF25369">
    <property type="entry name" value="SH3_VIII-1_N"/>
    <property type="match status" value="1"/>
</dbReference>
<dbReference type="GO" id="GO:0051015">
    <property type="term" value="F:actin filament binding"/>
    <property type="evidence" value="ECO:0007669"/>
    <property type="project" value="TreeGrafter"/>
</dbReference>
<evidence type="ECO:0000256" key="4">
    <source>
        <dbReference type="ARBA" id="ARBA00023123"/>
    </source>
</evidence>
<dbReference type="Proteomes" id="UP001454036">
    <property type="component" value="Unassembled WGS sequence"/>
</dbReference>
<keyword evidence="5 7" id="KW-0505">Motor protein</keyword>
<dbReference type="EMBL" id="BAABME010006053">
    <property type="protein sequence ID" value="GAA0167341.1"/>
    <property type="molecule type" value="Genomic_DNA"/>
</dbReference>
<dbReference type="Pfam" id="PF00063">
    <property type="entry name" value="Myosin_head"/>
    <property type="match status" value="1"/>
</dbReference>
<feature type="compositionally biased region" description="Basic and acidic residues" evidence="8">
    <location>
        <begin position="22"/>
        <end position="34"/>
    </location>
</feature>
<dbReference type="InterPro" id="IPR057535">
    <property type="entry name" value="MYO1-3_N_SH3"/>
</dbReference>
<evidence type="ECO:0000256" key="2">
    <source>
        <dbReference type="ARBA" id="ARBA00022840"/>
    </source>
</evidence>
<feature type="domain" description="Myosin motor" evidence="9">
    <location>
        <begin position="196"/>
        <end position="670"/>
    </location>
</feature>
<evidence type="ECO:0000256" key="1">
    <source>
        <dbReference type="ARBA" id="ARBA00022741"/>
    </source>
</evidence>
<evidence type="ECO:0000256" key="3">
    <source>
        <dbReference type="ARBA" id="ARBA00022860"/>
    </source>
</evidence>
<reference evidence="11 12" key="1">
    <citation type="submission" date="2024-01" db="EMBL/GenBank/DDBJ databases">
        <title>The complete chloroplast genome sequence of Lithospermum erythrorhizon: insights into the phylogenetic relationship among Boraginaceae species and the maternal lineages of purple gromwells.</title>
        <authorList>
            <person name="Okada T."/>
            <person name="Watanabe K."/>
        </authorList>
    </citation>
    <scope>NUCLEOTIDE SEQUENCE [LARGE SCALE GENOMIC DNA]</scope>
</reference>
<dbReference type="GO" id="GO:0005524">
    <property type="term" value="F:ATP binding"/>
    <property type="evidence" value="ECO:0007669"/>
    <property type="project" value="UniProtKB-UniRule"/>
</dbReference>
<comment type="caution">
    <text evidence="7">Lacks conserved residue(s) required for the propagation of feature annotation.</text>
</comment>
<keyword evidence="1 7" id="KW-0547">Nucleotide-binding</keyword>
<dbReference type="GO" id="GO:0016459">
    <property type="term" value="C:myosin complex"/>
    <property type="evidence" value="ECO:0007669"/>
    <property type="project" value="UniProtKB-KW"/>
</dbReference>
<dbReference type="SMART" id="SM00242">
    <property type="entry name" value="MYSc"/>
    <property type="match status" value="1"/>
</dbReference>
<keyword evidence="6 7" id="KW-0009">Actin-binding</keyword>
<dbReference type="GO" id="GO:0007015">
    <property type="term" value="P:actin filament organization"/>
    <property type="evidence" value="ECO:0007669"/>
    <property type="project" value="TreeGrafter"/>
</dbReference>
<comment type="similarity">
    <text evidence="7">Belongs to the TRAFAC class myosin-kinesin ATPase superfamily. Myosin family.</text>
</comment>
<dbReference type="GO" id="GO:0016020">
    <property type="term" value="C:membrane"/>
    <property type="evidence" value="ECO:0007669"/>
    <property type="project" value="TreeGrafter"/>
</dbReference>
<dbReference type="PANTHER" id="PTHR13140:SF706">
    <property type="entry name" value="DILUTE CLASS UNCONVENTIONAL MYOSIN, ISOFORM C"/>
    <property type="match status" value="1"/>
</dbReference>
<dbReference type="Gene3D" id="1.20.58.530">
    <property type="match status" value="1"/>
</dbReference>
<keyword evidence="2 7" id="KW-0067">ATP-binding</keyword>
<evidence type="ECO:0000256" key="7">
    <source>
        <dbReference type="PROSITE-ProRule" id="PRU00782"/>
    </source>
</evidence>
<keyword evidence="3" id="KW-0112">Calmodulin-binding</keyword>
<dbReference type="GO" id="GO:0000146">
    <property type="term" value="F:microfilament motor activity"/>
    <property type="evidence" value="ECO:0007669"/>
    <property type="project" value="TreeGrafter"/>
</dbReference>
<evidence type="ECO:0000256" key="8">
    <source>
        <dbReference type="SAM" id="MobiDB-lite"/>
    </source>
</evidence>
<sequence>MLAVSPNSIARSSLEAMLENLQQRDDNEKSKDLPPELPSRPRSTHRARPPSAKRPLTIGENGVMNSGKVKLEAVKKTRRKSFGGEKIIESDGRDSPYVFSMDEIGLDVRVEENGGAELAKASPSKVPRSRETEIDDNIGYFIEHKLRVWCRLKNEKWESGHIESTSGDKASVLLSDGRVLTVSTWDILPANPDILDEVDDLIQLCYLNEPSVLHNLSHRYSHDMIYCKAGPVLLAINPFKDIQQYGIDYITAYRQKLVDSPHIYSTADAAYRKLMSGEVNQSIILSGESGAGKTETAKILMQYLNAIGGGGNGVQFEVLQTNCILEAFGNAKTSRNNNSSRFGKLTEIHFSATGMMSSATIQTCMCICTKQSRVVQLTQGERSYHVFYQLCAGASSELRDNLRLKKAEDYYYLNQSNCLVVHEIDDADGFQKLTEALYSLKISKEDQEHIFEMLAAILWLGNISWQVLDNENHVKLLDDEALANAASLLGCDPLDLMLALSTHKNQVAQNKVARQPTLQQVHGARDALAKLIYVSLFDWLVEKINRSLAMVTPTTGRSISILDIYGFESLKKNSFEQLCINYANERLQQHFIRHLLKLEQEVNNLRYYNWFRNPELIRFESTYIVNLFGQSIILSVSAVHPYVLEGDPSHIGYAKDYEAVYKVLSYSMDY</sequence>